<evidence type="ECO:0000313" key="2">
    <source>
        <dbReference type="EMBL" id="KAF9608595.1"/>
    </source>
</evidence>
<comment type="caution">
    <text evidence="2">The sequence shown here is derived from an EMBL/GenBank/DDBJ whole genome shotgun (WGS) entry which is preliminary data.</text>
</comment>
<dbReference type="EMBL" id="JADFTS010000004">
    <property type="protein sequence ID" value="KAF9608595.1"/>
    <property type="molecule type" value="Genomic_DNA"/>
</dbReference>
<accession>A0A835HYR3</accession>
<protein>
    <submittedName>
        <fullName evidence="2">Uncharacterized protein</fullName>
    </submittedName>
</protein>
<gene>
    <name evidence="2" type="ORF">IFM89_010080</name>
</gene>
<reference evidence="2 3" key="1">
    <citation type="submission" date="2020-10" db="EMBL/GenBank/DDBJ databases">
        <title>The Coptis chinensis genome and diversification of protoberbering-type alkaloids.</title>
        <authorList>
            <person name="Wang B."/>
            <person name="Shu S."/>
            <person name="Song C."/>
            <person name="Liu Y."/>
        </authorList>
    </citation>
    <scope>NUCLEOTIDE SEQUENCE [LARGE SCALE GENOMIC DNA]</scope>
    <source>
        <strain evidence="2">HL-2020</strain>
        <tissue evidence="2">Leaf</tissue>
    </source>
</reference>
<organism evidence="2 3">
    <name type="scientific">Coptis chinensis</name>
    <dbReference type="NCBI Taxonomy" id="261450"/>
    <lineage>
        <taxon>Eukaryota</taxon>
        <taxon>Viridiplantae</taxon>
        <taxon>Streptophyta</taxon>
        <taxon>Embryophyta</taxon>
        <taxon>Tracheophyta</taxon>
        <taxon>Spermatophyta</taxon>
        <taxon>Magnoliopsida</taxon>
        <taxon>Ranunculales</taxon>
        <taxon>Ranunculaceae</taxon>
        <taxon>Coptidoideae</taxon>
        <taxon>Coptis</taxon>
    </lineage>
</organism>
<name>A0A835HYR3_9MAGN</name>
<feature type="region of interest" description="Disordered" evidence="1">
    <location>
        <begin position="51"/>
        <end position="88"/>
    </location>
</feature>
<sequence>MQRYAGSFPLYQFGYMLQIVVGSAAHALDLDLIDRAKELMNAARGRGKLMVGLDSSEEDTNEDTNTSEEDRAKASLEKIPTPPPQKWAENNFLMGKTGLMSSDTWLLT</sequence>
<dbReference type="AlphaFoldDB" id="A0A835HYR3"/>
<evidence type="ECO:0000313" key="3">
    <source>
        <dbReference type="Proteomes" id="UP000631114"/>
    </source>
</evidence>
<evidence type="ECO:0000256" key="1">
    <source>
        <dbReference type="SAM" id="MobiDB-lite"/>
    </source>
</evidence>
<proteinExistence type="predicted"/>
<dbReference type="Proteomes" id="UP000631114">
    <property type="component" value="Unassembled WGS sequence"/>
</dbReference>
<feature type="compositionally biased region" description="Acidic residues" evidence="1">
    <location>
        <begin position="55"/>
        <end position="67"/>
    </location>
</feature>
<keyword evidence="3" id="KW-1185">Reference proteome</keyword>